<organism evidence="2 3">
    <name type="scientific">Volvox reticuliferus</name>
    <dbReference type="NCBI Taxonomy" id="1737510"/>
    <lineage>
        <taxon>Eukaryota</taxon>
        <taxon>Viridiplantae</taxon>
        <taxon>Chlorophyta</taxon>
        <taxon>core chlorophytes</taxon>
        <taxon>Chlorophyceae</taxon>
        <taxon>CS clade</taxon>
        <taxon>Chlamydomonadales</taxon>
        <taxon>Volvocaceae</taxon>
        <taxon>Volvox</taxon>
    </lineage>
</organism>
<feature type="region of interest" description="Disordered" evidence="1">
    <location>
        <begin position="53"/>
        <end position="217"/>
    </location>
</feature>
<protein>
    <submittedName>
        <fullName evidence="2">Uncharacterized protein</fullName>
    </submittedName>
</protein>
<feature type="compositionally biased region" description="Low complexity" evidence="1">
    <location>
        <begin position="542"/>
        <end position="552"/>
    </location>
</feature>
<feature type="region of interest" description="Disordered" evidence="1">
    <location>
        <begin position="434"/>
        <end position="577"/>
    </location>
</feature>
<dbReference type="AlphaFoldDB" id="A0A8J4CHF5"/>
<sequence>CHQGTPARPSTLRAAVSCGGTAIRATASFLRRQPGDFQSGTLRILRASLEQPCQHPLRRDDGRRGGSIRSLSDGIQRSRPGSPPAFQGLSEHSFGYRPWQSFTAHSGDMGTPGMMEQPEQQPGSRQPKQSSGLGEEWRRRQQQQQGIKSAALEDGRMQLARKPDEPRRQGTPDGGKAAGGDDSGCGSDDAGGDGSSQRDHGAESFGDDVDGDDPRVGGVLRVGRAVSFSHLPSSRRRLGAGLGGTITAPSRLQRVRGPGCDERDDENAELAAADISVCNSPAWRIRCVVPNRPYGIGDGANTTLEFANTRGLRLAYGITAGVGLAWSARSLRVGSPDLSYRGGAGERSGGGLFARGASRLRGLPAEMGNGAGNGGGDADSGGVVVQNDMELGRSSPSSRWLQTRQMKPGRSILKRTKSAFAVAYDYDYDADGDAGDGDGDDGDGRALAALPNGGPSALPGQGPCDDRGDDSSTADDRGDANNGKSGGSRQRDAIGVLMDDLDDDEDTAKTGGAEGERCAEAGGSTSQKQRSLTMSPVSGCHPNADAPASRSPSSPPSQPPMLAPPSRARGSLGDGPLEQVIGTLPMSPAARVSSYGITSTSISAIRTPFAASVVALPASTPVGIAAATTVHAVEAQAAVTSERPGAAPVWQASSAQLADTNGEGGDAVGPGLCSFLTAPIAATATAAAATQGAGVSCKPTFAMDSEGASVLGTHMEGTSRAMASIAVAASATIFPAIADGHGGVETITRPLDGWTLTEHRKPRGVISFRLVLGQDSMAAKRVAKAVVAAPPLQQMPSRD</sequence>
<reference evidence="2" key="1">
    <citation type="journal article" date="2021" name="Proc. Natl. Acad. Sci. U.S.A.">
        <title>Three genomes in the algal genus Volvox reveal the fate of a haploid sex-determining region after a transition to homothallism.</title>
        <authorList>
            <person name="Yamamoto K."/>
            <person name="Hamaji T."/>
            <person name="Kawai-Toyooka H."/>
            <person name="Matsuzaki R."/>
            <person name="Takahashi F."/>
            <person name="Nishimura Y."/>
            <person name="Kawachi M."/>
            <person name="Noguchi H."/>
            <person name="Minakuchi Y."/>
            <person name="Umen J.G."/>
            <person name="Toyoda A."/>
            <person name="Nozaki H."/>
        </authorList>
    </citation>
    <scope>NUCLEOTIDE SEQUENCE</scope>
    <source>
        <strain evidence="2">NIES-3786</strain>
    </source>
</reference>
<feature type="compositionally biased region" description="Pro residues" evidence="1">
    <location>
        <begin position="553"/>
        <end position="563"/>
    </location>
</feature>
<accession>A0A8J4CHF5</accession>
<evidence type="ECO:0000256" key="1">
    <source>
        <dbReference type="SAM" id="MobiDB-lite"/>
    </source>
</evidence>
<feature type="non-terminal residue" evidence="2">
    <location>
        <position position="1"/>
    </location>
</feature>
<proteinExistence type="predicted"/>
<gene>
    <name evidence="2" type="ORF">Vretifemale_10836</name>
</gene>
<keyword evidence="3" id="KW-1185">Reference proteome</keyword>
<feature type="compositionally biased region" description="Polar residues" evidence="1">
    <location>
        <begin position="524"/>
        <end position="536"/>
    </location>
</feature>
<evidence type="ECO:0000313" key="2">
    <source>
        <dbReference type="EMBL" id="GIL81858.1"/>
    </source>
</evidence>
<feature type="region of interest" description="Disordered" evidence="1">
    <location>
        <begin position="364"/>
        <end position="383"/>
    </location>
</feature>
<feature type="compositionally biased region" description="Basic and acidic residues" evidence="1">
    <location>
        <begin position="464"/>
        <end position="479"/>
    </location>
</feature>
<feature type="compositionally biased region" description="Gly residues" evidence="1">
    <location>
        <begin position="369"/>
        <end position="379"/>
    </location>
</feature>
<dbReference type="Proteomes" id="UP000747110">
    <property type="component" value="Unassembled WGS sequence"/>
</dbReference>
<comment type="caution">
    <text evidence="2">The sequence shown here is derived from an EMBL/GenBank/DDBJ whole genome shotgun (WGS) entry which is preliminary data.</text>
</comment>
<evidence type="ECO:0000313" key="3">
    <source>
        <dbReference type="Proteomes" id="UP000747110"/>
    </source>
</evidence>
<feature type="compositionally biased region" description="Gly residues" evidence="1">
    <location>
        <begin position="172"/>
        <end position="183"/>
    </location>
</feature>
<name>A0A8J4CHF5_9CHLO</name>
<feature type="compositionally biased region" description="Basic and acidic residues" evidence="1">
    <location>
        <begin position="151"/>
        <end position="170"/>
    </location>
</feature>
<dbReference type="EMBL" id="BNCP01000022">
    <property type="protein sequence ID" value="GIL81858.1"/>
    <property type="molecule type" value="Genomic_DNA"/>
</dbReference>
<feature type="compositionally biased region" description="Polar residues" evidence="1">
    <location>
        <begin position="118"/>
        <end position="132"/>
    </location>
</feature>